<sequence>MSRVILVLGFVLIMAHYSDAMPQSLNSVQCCFKFFEGRIPTQLIQKVKKINSHCTVQGFIVTMANRSSICVRKNPW</sequence>
<dbReference type="SUPFAM" id="SSF54117">
    <property type="entry name" value="Interleukin 8-like chemokines"/>
    <property type="match status" value="1"/>
</dbReference>
<dbReference type="EMBL" id="JAAGNN010000001">
    <property type="protein sequence ID" value="KAF4094240.1"/>
    <property type="molecule type" value="Genomic_DNA"/>
</dbReference>
<feature type="signal peptide" evidence="2">
    <location>
        <begin position="1"/>
        <end position="20"/>
    </location>
</feature>
<dbReference type="Gene3D" id="2.40.50.40">
    <property type="match status" value="1"/>
</dbReference>
<reference evidence="4 5" key="1">
    <citation type="submission" date="2020-02" db="EMBL/GenBank/DDBJ databases">
        <title>A chromosome-scale genome assembly of the black bullhead catfish (Ameiurus melas).</title>
        <authorList>
            <person name="Wen M."/>
            <person name="Zham M."/>
            <person name="Cabau C."/>
            <person name="Klopp C."/>
            <person name="Donnadieu C."/>
            <person name="Roques C."/>
            <person name="Bouchez O."/>
            <person name="Lampietro C."/>
            <person name="Jouanno E."/>
            <person name="Herpin A."/>
            <person name="Louis A."/>
            <person name="Berthelot C."/>
            <person name="Parey E."/>
            <person name="Roest-Crollius H."/>
            <person name="Braasch I."/>
            <person name="Postlethwait J."/>
            <person name="Robinson-Rechavi M."/>
            <person name="Echchiki A."/>
            <person name="Begum T."/>
            <person name="Montfort J."/>
            <person name="Schartl M."/>
            <person name="Bobe J."/>
            <person name="Guiguen Y."/>
        </authorList>
    </citation>
    <scope>NUCLEOTIDE SEQUENCE [LARGE SCALE GENOMIC DNA]</scope>
    <source>
        <strain evidence="4">M_S1</strain>
        <tissue evidence="4">Blood</tissue>
    </source>
</reference>
<keyword evidence="5" id="KW-1185">Reference proteome</keyword>
<dbReference type="AlphaFoldDB" id="A0A7J6BHE8"/>
<dbReference type="GO" id="GO:0006955">
    <property type="term" value="P:immune response"/>
    <property type="evidence" value="ECO:0007669"/>
    <property type="project" value="InterPro"/>
</dbReference>
<feature type="domain" description="Chemokine interleukin-8-like" evidence="3">
    <location>
        <begin position="29"/>
        <end position="73"/>
    </location>
</feature>
<organism evidence="4 5">
    <name type="scientific">Ameiurus melas</name>
    <name type="common">Black bullhead</name>
    <name type="synonym">Silurus melas</name>
    <dbReference type="NCBI Taxonomy" id="219545"/>
    <lineage>
        <taxon>Eukaryota</taxon>
        <taxon>Metazoa</taxon>
        <taxon>Chordata</taxon>
        <taxon>Craniata</taxon>
        <taxon>Vertebrata</taxon>
        <taxon>Euteleostomi</taxon>
        <taxon>Actinopterygii</taxon>
        <taxon>Neopterygii</taxon>
        <taxon>Teleostei</taxon>
        <taxon>Ostariophysi</taxon>
        <taxon>Siluriformes</taxon>
        <taxon>Ictaluridae</taxon>
        <taxon>Ameiurus</taxon>
    </lineage>
</organism>
<protein>
    <recommendedName>
        <fullName evidence="3">Chemokine interleukin-8-like domain-containing protein</fullName>
    </recommendedName>
</protein>
<keyword evidence="2" id="KW-0732">Signal</keyword>
<dbReference type="GO" id="GO:0005615">
    <property type="term" value="C:extracellular space"/>
    <property type="evidence" value="ECO:0007669"/>
    <property type="project" value="UniProtKB-KW"/>
</dbReference>
<name>A0A7J6BHE8_AMEME</name>
<evidence type="ECO:0000313" key="5">
    <source>
        <dbReference type="Proteomes" id="UP000593565"/>
    </source>
</evidence>
<proteinExistence type="predicted"/>
<dbReference type="InterPro" id="IPR036048">
    <property type="entry name" value="Interleukin_8-like_sf"/>
</dbReference>
<evidence type="ECO:0000256" key="1">
    <source>
        <dbReference type="ARBA" id="ARBA00022514"/>
    </source>
</evidence>
<comment type="caution">
    <text evidence="4">The sequence shown here is derived from an EMBL/GenBank/DDBJ whole genome shotgun (WGS) entry which is preliminary data.</text>
</comment>
<dbReference type="GO" id="GO:0008009">
    <property type="term" value="F:chemokine activity"/>
    <property type="evidence" value="ECO:0007669"/>
    <property type="project" value="InterPro"/>
</dbReference>
<evidence type="ECO:0000259" key="3">
    <source>
        <dbReference type="Pfam" id="PF00048"/>
    </source>
</evidence>
<keyword evidence="1" id="KW-0202">Cytokine</keyword>
<evidence type="ECO:0000313" key="4">
    <source>
        <dbReference type="EMBL" id="KAF4094240.1"/>
    </source>
</evidence>
<feature type="chain" id="PRO_5029873382" description="Chemokine interleukin-8-like domain-containing protein" evidence="2">
    <location>
        <begin position="21"/>
        <end position="76"/>
    </location>
</feature>
<dbReference type="InterPro" id="IPR001811">
    <property type="entry name" value="Chemokine_IL8-like_dom"/>
</dbReference>
<dbReference type="Pfam" id="PF00048">
    <property type="entry name" value="IL8"/>
    <property type="match status" value="1"/>
</dbReference>
<evidence type="ECO:0000256" key="2">
    <source>
        <dbReference type="SAM" id="SignalP"/>
    </source>
</evidence>
<dbReference type="Proteomes" id="UP000593565">
    <property type="component" value="Unassembled WGS sequence"/>
</dbReference>
<accession>A0A7J6BHE8</accession>
<gene>
    <name evidence="4" type="ORF">AMELA_G00011000</name>
</gene>